<dbReference type="KEGG" id="nps:KRR39_12770"/>
<reference evidence="2" key="1">
    <citation type="submission" date="2021-06" db="EMBL/GenBank/DDBJ databases">
        <title>Complete genome sequence of Nocardioides sp. G188.</title>
        <authorList>
            <person name="Im W.-T."/>
        </authorList>
    </citation>
    <scope>NUCLEOTIDE SEQUENCE</scope>
    <source>
        <strain evidence="2">G188</strain>
    </source>
</reference>
<organism evidence="2 3">
    <name type="scientific">Nocardioides panacis</name>
    <dbReference type="NCBI Taxonomy" id="2849501"/>
    <lineage>
        <taxon>Bacteria</taxon>
        <taxon>Bacillati</taxon>
        <taxon>Actinomycetota</taxon>
        <taxon>Actinomycetes</taxon>
        <taxon>Propionibacteriales</taxon>
        <taxon>Nocardioidaceae</taxon>
        <taxon>Nocardioides</taxon>
    </lineage>
</organism>
<dbReference type="Proteomes" id="UP000683575">
    <property type="component" value="Chromosome"/>
</dbReference>
<evidence type="ECO:0000313" key="2">
    <source>
        <dbReference type="EMBL" id="QWZ06461.1"/>
    </source>
</evidence>
<protein>
    <submittedName>
        <fullName evidence="2">ScyD/ScyE family protein</fullName>
    </submittedName>
</protein>
<dbReference type="InterPro" id="IPR048031">
    <property type="entry name" value="ScyD/ScyE-like"/>
</dbReference>
<keyword evidence="1" id="KW-0732">Signal</keyword>
<dbReference type="RefSeq" id="WP_216937392.1">
    <property type="nucleotide sequence ID" value="NZ_CP077062.1"/>
</dbReference>
<keyword evidence="3" id="KW-1185">Reference proteome</keyword>
<name>A0A975SV79_9ACTN</name>
<proteinExistence type="predicted"/>
<feature type="signal peptide" evidence="1">
    <location>
        <begin position="1"/>
        <end position="27"/>
    </location>
</feature>
<dbReference type="EMBL" id="CP077062">
    <property type="protein sequence ID" value="QWZ06461.1"/>
    <property type="molecule type" value="Genomic_DNA"/>
</dbReference>
<accession>A0A975SV79</accession>
<dbReference type="NCBIfam" id="NF033206">
    <property type="entry name" value="ScyE_fam"/>
    <property type="match status" value="1"/>
</dbReference>
<sequence length="365" mass="37810">MKSRTGAGVVSLALAVAATGAVSVVPAASAVEARPAARTITARLDGPFGLQRSVDHRGFVVAESVSGQVTRVFLDGRKRTIINGAPGVAGVATGPHRVFAVLGGPNEDGQAPAGKYGPSTVLRSTYDGRGTKVIADLGKYELAHNPDGQVQFVDGKPVDALSNPFAMTMSRYGLIVADGGANDVLRVDPRSGRVSTFFVPHTVTDVKACLAPGAQSNPGTVGCDPVPTGVAVSRGSVYVSTLGAEQPGAGRVYKLDERTGKVQRVWRGLTSPTGIAVRGDGTVFVSEVLHGAPAGDGPPPPGFDPRKVGRITRISHGRITHAQVTMPTGLLYTHGNLYSTAWSIASFVGLKHKGQVVQVRQSAFH</sequence>
<gene>
    <name evidence="2" type="ORF">KRR39_12770</name>
</gene>
<feature type="chain" id="PRO_5036732223" evidence="1">
    <location>
        <begin position="28"/>
        <end position="365"/>
    </location>
</feature>
<evidence type="ECO:0000256" key="1">
    <source>
        <dbReference type="SAM" id="SignalP"/>
    </source>
</evidence>
<evidence type="ECO:0000313" key="3">
    <source>
        <dbReference type="Proteomes" id="UP000683575"/>
    </source>
</evidence>
<dbReference type="AlphaFoldDB" id="A0A975SV79"/>